<organism evidence="2 3">
    <name type="scientific">Frankia umida</name>
    <dbReference type="NCBI Taxonomy" id="573489"/>
    <lineage>
        <taxon>Bacteria</taxon>
        <taxon>Bacillati</taxon>
        <taxon>Actinomycetota</taxon>
        <taxon>Actinomycetes</taxon>
        <taxon>Frankiales</taxon>
        <taxon>Frankiaceae</taxon>
        <taxon>Frankia</taxon>
    </lineage>
</organism>
<dbReference type="Pfam" id="PF01476">
    <property type="entry name" value="LysM"/>
    <property type="match status" value="1"/>
</dbReference>
<dbReference type="Proteomes" id="UP001201873">
    <property type="component" value="Unassembled WGS sequence"/>
</dbReference>
<evidence type="ECO:0000313" key="2">
    <source>
        <dbReference type="EMBL" id="MCK9874468.1"/>
    </source>
</evidence>
<evidence type="ECO:0000259" key="1">
    <source>
        <dbReference type="PROSITE" id="PS51782"/>
    </source>
</evidence>
<reference evidence="2 3" key="1">
    <citation type="submission" date="2022-04" db="EMBL/GenBank/DDBJ databases">
        <title>Genome diversity in the genus Frankia.</title>
        <authorList>
            <person name="Carlos-Shanley C."/>
            <person name="Hahn D."/>
        </authorList>
    </citation>
    <scope>NUCLEOTIDE SEQUENCE [LARGE SCALE GENOMIC DNA]</scope>
    <source>
        <strain evidence="2 3">Ag45/Mut15</strain>
    </source>
</reference>
<accession>A0ABT0JSD2</accession>
<dbReference type="CDD" id="cd00118">
    <property type="entry name" value="LysM"/>
    <property type="match status" value="1"/>
</dbReference>
<evidence type="ECO:0000313" key="3">
    <source>
        <dbReference type="Proteomes" id="UP001201873"/>
    </source>
</evidence>
<dbReference type="InterPro" id="IPR018392">
    <property type="entry name" value="LysM"/>
</dbReference>
<keyword evidence="3" id="KW-1185">Reference proteome</keyword>
<protein>
    <submittedName>
        <fullName evidence="2">LysM peptidoglycan-binding domain-containing protein</fullName>
    </submittedName>
</protein>
<dbReference type="InterPro" id="IPR036779">
    <property type="entry name" value="LysM_dom_sf"/>
</dbReference>
<name>A0ABT0JSD2_9ACTN</name>
<dbReference type="PROSITE" id="PS51782">
    <property type="entry name" value="LYSM"/>
    <property type="match status" value="1"/>
</dbReference>
<dbReference type="Gene3D" id="3.10.350.10">
    <property type="entry name" value="LysM domain"/>
    <property type="match status" value="1"/>
</dbReference>
<feature type="domain" description="LysM" evidence="1">
    <location>
        <begin position="1"/>
        <end position="56"/>
    </location>
</feature>
<dbReference type="EMBL" id="JALKFT010000001">
    <property type="protein sequence ID" value="MCK9874468.1"/>
    <property type="molecule type" value="Genomic_DNA"/>
</dbReference>
<gene>
    <name evidence="2" type="ORF">MXD59_01490</name>
</gene>
<comment type="caution">
    <text evidence="2">The sequence shown here is derived from an EMBL/GenBank/DDBJ whole genome shotgun (WGS) entry which is preliminary data.</text>
</comment>
<proteinExistence type="predicted"/>
<sequence>MVVRRGDTLWSIAARALGPDATTDQIAAEWPRWWAANLGVIGHDPNVILPGQRLTPPTGP</sequence>